<reference evidence="3" key="1">
    <citation type="submission" date="2023-07" db="EMBL/GenBank/DDBJ databases">
        <authorList>
            <consortium name="AG Swart"/>
            <person name="Singh M."/>
            <person name="Singh A."/>
            <person name="Seah K."/>
            <person name="Emmerich C."/>
        </authorList>
    </citation>
    <scope>NUCLEOTIDE SEQUENCE</scope>
    <source>
        <strain evidence="3">DP1</strain>
    </source>
</reference>
<evidence type="ECO:0000313" key="4">
    <source>
        <dbReference type="Proteomes" id="UP001295684"/>
    </source>
</evidence>
<proteinExistence type="predicted"/>
<name>A0AAD2D147_EUPCR</name>
<keyword evidence="4" id="KW-1185">Reference proteome</keyword>
<comment type="caution">
    <text evidence="3">The sequence shown here is derived from an EMBL/GenBank/DDBJ whole genome shotgun (WGS) entry which is preliminary data.</text>
</comment>
<organism evidence="3 4">
    <name type="scientific">Euplotes crassus</name>
    <dbReference type="NCBI Taxonomy" id="5936"/>
    <lineage>
        <taxon>Eukaryota</taxon>
        <taxon>Sar</taxon>
        <taxon>Alveolata</taxon>
        <taxon>Ciliophora</taxon>
        <taxon>Intramacronucleata</taxon>
        <taxon>Spirotrichea</taxon>
        <taxon>Hypotrichia</taxon>
        <taxon>Euplotida</taxon>
        <taxon>Euplotidae</taxon>
        <taxon>Moneuplotes</taxon>
    </lineage>
</organism>
<feature type="region of interest" description="Disordered" evidence="2">
    <location>
        <begin position="457"/>
        <end position="487"/>
    </location>
</feature>
<evidence type="ECO:0000256" key="2">
    <source>
        <dbReference type="SAM" id="MobiDB-lite"/>
    </source>
</evidence>
<keyword evidence="1" id="KW-0175">Coiled coil</keyword>
<dbReference type="AlphaFoldDB" id="A0AAD2D147"/>
<accession>A0AAD2D147</accession>
<sequence>MRNSKKDLEIAEENKKLKSEMDRLAIAVDQIMKEKGINLDYTRTSPAKIHKFQDEVEYLEELLKEKDHTIAQLEHDLKNFRSEGANKENRVVNAEDNLYKRSKPQAKNEQRVLEDRMMELDAIIHRIESTIYAFETKRTLHDEDTHRQFDTIESSYGTYPDALKNFCKRLQTSEKSLDKIISICLTKEKTESPCNKTLERSSPNKSFTCTDLALEREAEQFLSRAHQKYQDFFDQPDAEKKDCIFKELYNINHQLVKLLQKSEDRVEAEASKAQRNKRALDDVMIAIQQEDSKEVLQEIRSISQTLLAENDQLVREVIELRNDLSRAKQQDQDTDKLSCYKEQIDLLEKKNQLLTQKLKSMEGDLQNAHNILPLQTTATGIKQRFEETNASLERAFERICILESENNELMDSVNSAKSEKAKLQTEFDSRLQVFEKMQEQRRNLELEKSSIRETLRTNKEQMEDIKNEKKDIQRRMDQLAQEKKISS</sequence>
<gene>
    <name evidence="3" type="ORF">ECRASSUSDP1_LOCUS17289</name>
</gene>
<evidence type="ECO:0000313" key="3">
    <source>
        <dbReference type="EMBL" id="CAI2375923.1"/>
    </source>
</evidence>
<protein>
    <submittedName>
        <fullName evidence="3">Uncharacterized protein</fullName>
    </submittedName>
</protein>
<evidence type="ECO:0000256" key="1">
    <source>
        <dbReference type="SAM" id="Coils"/>
    </source>
</evidence>
<feature type="coiled-coil region" evidence="1">
    <location>
        <begin position="303"/>
        <end position="364"/>
    </location>
</feature>
<feature type="coiled-coil region" evidence="1">
    <location>
        <begin position="14"/>
        <end position="97"/>
    </location>
</feature>
<dbReference type="Proteomes" id="UP001295684">
    <property type="component" value="Unassembled WGS sequence"/>
</dbReference>
<dbReference type="EMBL" id="CAMPGE010017437">
    <property type="protein sequence ID" value="CAI2375923.1"/>
    <property type="molecule type" value="Genomic_DNA"/>
</dbReference>